<keyword evidence="2" id="KW-1185">Reference proteome</keyword>
<accession>A0A6A6LEN8</accession>
<protein>
    <submittedName>
        <fullName evidence="1">Uncharacterized protein</fullName>
    </submittedName>
</protein>
<reference evidence="1 2" key="1">
    <citation type="journal article" date="2020" name="Mol. Plant">
        <title>The Chromosome-Based Rubber Tree Genome Provides New Insights into Spurge Genome Evolution and Rubber Biosynthesis.</title>
        <authorList>
            <person name="Liu J."/>
            <person name="Shi C."/>
            <person name="Shi C.C."/>
            <person name="Li W."/>
            <person name="Zhang Q.J."/>
            <person name="Zhang Y."/>
            <person name="Li K."/>
            <person name="Lu H.F."/>
            <person name="Shi C."/>
            <person name="Zhu S.T."/>
            <person name="Xiao Z.Y."/>
            <person name="Nan H."/>
            <person name="Yue Y."/>
            <person name="Zhu X.G."/>
            <person name="Wu Y."/>
            <person name="Hong X.N."/>
            <person name="Fan G.Y."/>
            <person name="Tong Y."/>
            <person name="Zhang D."/>
            <person name="Mao C.L."/>
            <person name="Liu Y.L."/>
            <person name="Hao S.J."/>
            <person name="Liu W.Q."/>
            <person name="Lv M.Q."/>
            <person name="Zhang H.B."/>
            <person name="Liu Y."/>
            <person name="Hu-Tang G.R."/>
            <person name="Wang J.P."/>
            <person name="Wang J.H."/>
            <person name="Sun Y.H."/>
            <person name="Ni S.B."/>
            <person name="Chen W.B."/>
            <person name="Zhang X.C."/>
            <person name="Jiao Y.N."/>
            <person name="Eichler E.E."/>
            <person name="Li G.H."/>
            <person name="Liu X."/>
            <person name="Gao L.Z."/>
        </authorList>
    </citation>
    <scope>NUCLEOTIDE SEQUENCE [LARGE SCALE GENOMIC DNA]</scope>
    <source>
        <strain evidence="2">cv. GT1</strain>
        <tissue evidence="1">Leaf</tissue>
    </source>
</reference>
<organism evidence="1 2">
    <name type="scientific">Hevea brasiliensis</name>
    <name type="common">Para rubber tree</name>
    <name type="synonym">Siphonia brasiliensis</name>
    <dbReference type="NCBI Taxonomy" id="3981"/>
    <lineage>
        <taxon>Eukaryota</taxon>
        <taxon>Viridiplantae</taxon>
        <taxon>Streptophyta</taxon>
        <taxon>Embryophyta</taxon>
        <taxon>Tracheophyta</taxon>
        <taxon>Spermatophyta</taxon>
        <taxon>Magnoliopsida</taxon>
        <taxon>eudicotyledons</taxon>
        <taxon>Gunneridae</taxon>
        <taxon>Pentapetalae</taxon>
        <taxon>rosids</taxon>
        <taxon>fabids</taxon>
        <taxon>Malpighiales</taxon>
        <taxon>Euphorbiaceae</taxon>
        <taxon>Crotonoideae</taxon>
        <taxon>Micrandreae</taxon>
        <taxon>Hevea</taxon>
    </lineage>
</organism>
<evidence type="ECO:0000313" key="1">
    <source>
        <dbReference type="EMBL" id="KAF2299881.1"/>
    </source>
</evidence>
<comment type="caution">
    <text evidence="1">The sequence shown here is derived from an EMBL/GenBank/DDBJ whole genome shotgun (WGS) entry which is preliminary data.</text>
</comment>
<sequence length="91" mass="10398">MVMSMKEARNLALKAEVVMKERIYHDPYQKYGGDDNNGDFEKVKEVAQSESSSSIASMERVSLSMPRKIQNCSNQFVQANFIDTIQEEDMV</sequence>
<dbReference type="Proteomes" id="UP000467840">
    <property type="component" value="Chromosome 4"/>
</dbReference>
<dbReference type="EMBL" id="JAAGAX010000010">
    <property type="protein sequence ID" value="KAF2299881.1"/>
    <property type="molecule type" value="Genomic_DNA"/>
</dbReference>
<name>A0A6A6LEN8_HEVBR</name>
<gene>
    <name evidence="1" type="ORF">GH714_005526</name>
</gene>
<dbReference type="AlphaFoldDB" id="A0A6A6LEN8"/>
<evidence type="ECO:0000313" key="2">
    <source>
        <dbReference type="Proteomes" id="UP000467840"/>
    </source>
</evidence>
<proteinExistence type="predicted"/>